<keyword evidence="3 6" id="KW-0413">Isomerase</keyword>
<dbReference type="PANTHER" id="PTHR38041:SF2">
    <property type="entry name" value="SECRETED CHORISMATE MUTASE"/>
    <property type="match status" value="1"/>
</dbReference>
<proteinExistence type="predicted"/>
<feature type="signal peptide" evidence="4">
    <location>
        <begin position="1"/>
        <end position="19"/>
    </location>
</feature>
<dbReference type="Proteomes" id="UP000699865">
    <property type="component" value="Unassembled WGS sequence"/>
</dbReference>
<feature type="domain" description="Chorismate mutase" evidence="5">
    <location>
        <begin position="9"/>
        <end position="101"/>
    </location>
</feature>
<evidence type="ECO:0000256" key="4">
    <source>
        <dbReference type="SAM" id="SignalP"/>
    </source>
</evidence>
<comment type="caution">
    <text evidence="6">The sequence shown here is derived from an EMBL/GenBank/DDBJ whole genome shotgun (WGS) entry which is preliminary data.</text>
</comment>
<keyword evidence="7" id="KW-1185">Reference proteome</keyword>
<evidence type="ECO:0000256" key="2">
    <source>
        <dbReference type="ARBA" id="ARBA00012404"/>
    </source>
</evidence>
<dbReference type="Pfam" id="PF01817">
    <property type="entry name" value="CM_2"/>
    <property type="match status" value="1"/>
</dbReference>
<dbReference type="PROSITE" id="PS51168">
    <property type="entry name" value="CHORISMATE_MUT_2"/>
    <property type="match status" value="1"/>
</dbReference>
<dbReference type="PIRSF" id="PIRSF026640">
    <property type="entry name" value="Peripl_chor_mut"/>
    <property type="match status" value="1"/>
</dbReference>
<dbReference type="NCBIfam" id="NF005965">
    <property type="entry name" value="PRK08055.1"/>
    <property type="match status" value="1"/>
</dbReference>
<gene>
    <name evidence="6" type="ORF">J1786_07780</name>
</gene>
<dbReference type="EC" id="5.4.99.5" evidence="2 3"/>
<evidence type="ECO:0000256" key="1">
    <source>
        <dbReference type="ARBA" id="ARBA00004817"/>
    </source>
</evidence>
<keyword evidence="4" id="KW-0732">Signal</keyword>
<dbReference type="InterPro" id="IPR051331">
    <property type="entry name" value="Chorismate_mutase-related"/>
</dbReference>
<reference evidence="6 7" key="1">
    <citation type="submission" date="2021-03" db="EMBL/GenBank/DDBJ databases">
        <title>Five novel Rahnella species.</title>
        <authorList>
            <person name="Brady C."/>
            <person name="Asselin J."/>
            <person name="Beer S."/>
            <person name="Bruberg M.B."/>
            <person name="Crampton B."/>
            <person name="Venter S."/>
            <person name="Arnold D."/>
            <person name="Denman S."/>
        </authorList>
    </citation>
    <scope>NUCLEOTIDE SEQUENCE [LARGE SCALE GENOMIC DNA]</scope>
    <source>
        <strain evidence="6 7">L72c</strain>
    </source>
</reference>
<name>A0ABS6KYN3_9GAMM</name>
<dbReference type="RefSeq" id="WP_217138055.1">
    <property type="nucleotide sequence ID" value="NZ_JAFMOU010000064.1"/>
</dbReference>
<dbReference type="InterPro" id="IPR002701">
    <property type="entry name" value="CM_II_prokaryot"/>
</dbReference>
<evidence type="ECO:0000259" key="5">
    <source>
        <dbReference type="PROSITE" id="PS51168"/>
    </source>
</evidence>
<accession>A0ABS6KYN3</accession>
<dbReference type="SMART" id="SM00830">
    <property type="entry name" value="CM_2"/>
    <property type="match status" value="1"/>
</dbReference>
<evidence type="ECO:0000313" key="6">
    <source>
        <dbReference type="EMBL" id="MBU9834713.1"/>
    </source>
</evidence>
<dbReference type="EMBL" id="JAFMOU010000064">
    <property type="protein sequence ID" value="MBU9834713.1"/>
    <property type="molecule type" value="Genomic_DNA"/>
</dbReference>
<dbReference type="NCBIfam" id="TIGR01806">
    <property type="entry name" value="CM_mono2"/>
    <property type="match status" value="1"/>
</dbReference>
<comment type="catalytic activity">
    <reaction evidence="3">
        <text>chorismate = prephenate</text>
        <dbReference type="Rhea" id="RHEA:13897"/>
        <dbReference type="ChEBI" id="CHEBI:29748"/>
        <dbReference type="ChEBI" id="CHEBI:29934"/>
        <dbReference type="EC" id="5.4.99.5"/>
    </reaction>
</comment>
<protein>
    <recommendedName>
        <fullName evidence="2 3">Chorismate mutase</fullName>
        <ecNumber evidence="2 3">5.4.99.5</ecNumber>
    </recommendedName>
</protein>
<evidence type="ECO:0000313" key="7">
    <source>
        <dbReference type="Proteomes" id="UP000699865"/>
    </source>
</evidence>
<feature type="chain" id="PRO_5047212801" description="Chorismate mutase" evidence="4">
    <location>
        <begin position="20"/>
        <end position="181"/>
    </location>
</feature>
<comment type="function">
    <text evidence="3">Catalyzes the Claisen rearrangement of chorismate to prephenate.</text>
</comment>
<organism evidence="6 7">
    <name type="scientific">Rahnella perminowiae</name>
    <dbReference type="NCBI Taxonomy" id="2816244"/>
    <lineage>
        <taxon>Bacteria</taxon>
        <taxon>Pseudomonadati</taxon>
        <taxon>Pseudomonadota</taxon>
        <taxon>Gammaproteobacteria</taxon>
        <taxon>Enterobacterales</taxon>
        <taxon>Yersiniaceae</taxon>
        <taxon>Rahnella</taxon>
    </lineage>
</organism>
<dbReference type="GO" id="GO:0004106">
    <property type="term" value="F:chorismate mutase activity"/>
    <property type="evidence" value="ECO:0007669"/>
    <property type="project" value="UniProtKB-EC"/>
</dbReference>
<dbReference type="PANTHER" id="PTHR38041">
    <property type="entry name" value="CHORISMATE MUTASE"/>
    <property type="match status" value="1"/>
</dbReference>
<evidence type="ECO:0000256" key="3">
    <source>
        <dbReference type="PIRNR" id="PIRNR026640"/>
    </source>
</evidence>
<sequence length="181" mass="20130">MAYIVVFLSSLFMVGSVFAASVSTVAISSLTSAMNQRMLDMKDVADYKAAHHLPVEDMIREQSVLTRTREEAEEAGLDGSSVQPFIQAQMDVAKAIQYRYFAQWLSQPPDHTGTQRSLDDVRASISLQDKKILEAISQKLLAGGFRESDKSEIFSLLQAPHLTDADKKMLIGSLVHVRRIK</sequence>
<comment type="pathway">
    <text evidence="1 3">Metabolic intermediate biosynthesis; prephenate biosynthesis; prephenate from chorismate: step 1/1.</text>
</comment>
<dbReference type="InterPro" id="IPR008240">
    <property type="entry name" value="Chorismate_mutase_periplasmic"/>
</dbReference>